<comment type="caution">
    <text evidence="1">The sequence shown here is derived from an EMBL/GenBank/DDBJ whole genome shotgun (WGS) entry which is preliminary data.</text>
</comment>
<evidence type="ECO:0000313" key="1">
    <source>
        <dbReference type="EMBL" id="SDG94647.1"/>
    </source>
</evidence>
<gene>
    <name evidence="1" type="ORF">SAMN04487926_101335</name>
</gene>
<reference evidence="1" key="1">
    <citation type="submission" date="2016-10" db="EMBL/GenBank/DDBJ databases">
        <authorList>
            <person name="Varghese N."/>
            <person name="Submissions S."/>
        </authorList>
    </citation>
    <scope>NUCLEOTIDE SEQUENCE [LARGE SCALE GENOMIC DNA]</scope>
    <source>
        <strain evidence="1">YR281</strain>
    </source>
</reference>
<keyword evidence="2" id="KW-1185">Reference proteome</keyword>
<accession>A0A7Z7FG33</accession>
<name>A0A7Z7FG33_9BURK</name>
<dbReference type="AlphaFoldDB" id="A0A7Z7FG33"/>
<organism evidence="1 2">
    <name type="scientific">Paraburkholderia steynii</name>
    <dbReference type="NCBI Taxonomy" id="1245441"/>
    <lineage>
        <taxon>Bacteria</taxon>
        <taxon>Pseudomonadati</taxon>
        <taxon>Pseudomonadota</taxon>
        <taxon>Betaproteobacteria</taxon>
        <taxon>Burkholderiales</taxon>
        <taxon>Burkholderiaceae</taxon>
        <taxon>Paraburkholderia</taxon>
    </lineage>
</organism>
<sequence length="244" mass="27667">MPIRCFFAVPSHTAPPVSVCYQAARFTAGWSGTRSTGRQDREVVGIVADDESGWRRTVAPFISTHVGKRNRLTCRVICDLEVAAICRRIRTEVKHNKDKSSSRIVVRILGAGDRTRTGKLLSGGFSSHYVFRRRLLQPEKQTFVRWTMPSPSRCAYCTPHRIRRPPSSLYTFRAFRPASAEKKTGLARRCLVARCESRAFRGFAEFEGFCTGRFRLGTQCFKSAMFTNFITPAGRTRFYHRAAA</sequence>
<proteinExistence type="predicted"/>
<dbReference type="EMBL" id="FNDI01000001">
    <property type="protein sequence ID" value="SDG94647.1"/>
    <property type="molecule type" value="Genomic_DNA"/>
</dbReference>
<protein>
    <submittedName>
        <fullName evidence="1">Uncharacterized protein</fullName>
    </submittedName>
</protein>
<evidence type="ECO:0000313" key="2">
    <source>
        <dbReference type="Proteomes" id="UP000198900"/>
    </source>
</evidence>
<dbReference type="Proteomes" id="UP000198900">
    <property type="component" value="Unassembled WGS sequence"/>
</dbReference>